<dbReference type="AlphaFoldDB" id="A0A9N9HZV5"/>
<dbReference type="Proteomes" id="UP000789396">
    <property type="component" value="Unassembled WGS sequence"/>
</dbReference>
<evidence type="ECO:0000313" key="3">
    <source>
        <dbReference type="Proteomes" id="UP000789396"/>
    </source>
</evidence>
<feature type="region of interest" description="Disordered" evidence="1">
    <location>
        <begin position="26"/>
        <end position="50"/>
    </location>
</feature>
<evidence type="ECO:0000256" key="1">
    <source>
        <dbReference type="SAM" id="MobiDB-lite"/>
    </source>
</evidence>
<feature type="non-terminal residue" evidence="2">
    <location>
        <position position="121"/>
    </location>
</feature>
<feature type="non-terminal residue" evidence="2">
    <location>
        <position position="1"/>
    </location>
</feature>
<evidence type="ECO:0000313" key="2">
    <source>
        <dbReference type="EMBL" id="CAG8713398.1"/>
    </source>
</evidence>
<accession>A0A9N9HZV5</accession>
<protein>
    <submittedName>
        <fullName evidence="2">16156_t:CDS:1</fullName>
    </submittedName>
</protein>
<gene>
    <name evidence="2" type="ORF">RFULGI_LOCUS10992</name>
</gene>
<keyword evidence="3" id="KW-1185">Reference proteome</keyword>
<name>A0A9N9HZV5_9GLOM</name>
<comment type="caution">
    <text evidence="2">The sequence shown here is derived from an EMBL/GenBank/DDBJ whole genome shotgun (WGS) entry which is preliminary data.</text>
</comment>
<organism evidence="2 3">
    <name type="scientific">Racocetra fulgida</name>
    <dbReference type="NCBI Taxonomy" id="60492"/>
    <lineage>
        <taxon>Eukaryota</taxon>
        <taxon>Fungi</taxon>
        <taxon>Fungi incertae sedis</taxon>
        <taxon>Mucoromycota</taxon>
        <taxon>Glomeromycotina</taxon>
        <taxon>Glomeromycetes</taxon>
        <taxon>Diversisporales</taxon>
        <taxon>Gigasporaceae</taxon>
        <taxon>Racocetra</taxon>
    </lineage>
</organism>
<reference evidence="2" key="1">
    <citation type="submission" date="2021-06" db="EMBL/GenBank/DDBJ databases">
        <authorList>
            <person name="Kallberg Y."/>
            <person name="Tangrot J."/>
            <person name="Rosling A."/>
        </authorList>
    </citation>
    <scope>NUCLEOTIDE SEQUENCE</scope>
    <source>
        <strain evidence="2">IN212</strain>
    </source>
</reference>
<dbReference type="OrthoDB" id="2470499at2759"/>
<proteinExistence type="predicted"/>
<sequence length="121" mass="13773">LAKACKEWNKKVNEYKRMIKDGHEAIKKPYPINPGEPSPPSDPNDKRILPGGRPIVALMDQIGKTRDHEFPKRNSSNVETEEKKVDIEDVNDDKEENCKTLVGGDEVFEDDLDIALRYLPT</sequence>
<feature type="compositionally biased region" description="Pro residues" evidence="1">
    <location>
        <begin position="31"/>
        <end position="42"/>
    </location>
</feature>
<dbReference type="EMBL" id="CAJVPZ010022866">
    <property type="protein sequence ID" value="CAG8713398.1"/>
    <property type="molecule type" value="Genomic_DNA"/>
</dbReference>